<gene>
    <name evidence="6" type="ORF">FCK90_14155</name>
</gene>
<keyword evidence="3" id="KW-0804">Transcription</keyword>
<sequence>MNARASGQADPGRRDRIIDAALGVIATEGVRGTSHRKVAAAAGVPLGSMTYHFTGMDDLLHEAFSRFADRAAERFAQRLSDARNRSEALDGVVEGILADIPGGDLEEQIVTYELYTLAARDPAFRDITERWMARARETLEAHFDPRTSRLLDALIEGFAVHRTLDRDPAEVTDLIEGIRRITSP</sequence>
<dbReference type="PRINTS" id="PR00455">
    <property type="entry name" value="HTHTETR"/>
</dbReference>
<dbReference type="InterPro" id="IPR001647">
    <property type="entry name" value="HTH_TetR"/>
</dbReference>
<dbReference type="PROSITE" id="PS50977">
    <property type="entry name" value="HTH_TETR_2"/>
    <property type="match status" value="1"/>
</dbReference>
<evidence type="ECO:0000313" key="6">
    <source>
        <dbReference type="EMBL" id="KAA9393065.1"/>
    </source>
</evidence>
<proteinExistence type="predicted"/>
<feature type="DNA-binding region" description="H-T-H motif" evidence="4">
    <location>
        <begin position="34"/>
        <end position="53"/>
    </location>
</feature>
<feature type="domain" description="HTH tetR-type" evidence="5">
    <location>
        <begin position="11"/>
        <end position="71"/>
    </location>
</feature>
<dbReference type="SUPFAM" id="SSF48498">
    <property type="entry name" value="Tetracyclin repressor-like, C-terminal domain"/>
    <property type="match status" value="1"/>
</dbReference>
<dbReference type="OrthoDB" id="6929199at2"/>
<organism evidence="6 7">
    <name type="scientific">Kocuria coralli</name>
    <dbReference type="NCBI Taxonomy" id="1461025"/>
    <lineage>
        <taxon>Bacteria</taxon>
        <taxon>Bacillati</taxon>
        <taxon>Actinomycetota</taxon>
        <taxon>Actinomycetes</taxon>
        <taxon>Micrococcales</taxon>
        <taxon>Micrococcaceae</taxon>
        <taxon>Kocuria</taxon>
    </lineage>
</organism>
<keyword evidence="7" id="KW-1185">Reference proteome</keyword>
<dbReference type="InterPro" id="IPR041583">
    <property type="entry name" value="TetR_C_31"/>
</dbReference>
<dbReference type="PANTHER" id="PTHR47506">
    <property type="entry name" value="TRANSCRIPTIONAL REGULATORY PROTEIN"/>
    <property type="match status" value="1"/>
</dbReference>
<dbReference type="SUPFAM" id="SSF46689">
    <property type="entry name" value="Homeodomain-like"/>
    <property type="match status" value="1"/>
</dbReference>
<dbReference type="Gene3D" id="1.10.357.10">
    <property type="entry name" value="Tetracycline Repressor, domain 2"/>
    <property type="match status" value="1"/>
</dbReference>
<evidence type="ECO:0000256" key="2">
    <source>
        <dbReference type="ARBA" id="ARBA00023125"/>
    </source>
</evidence>
<dbReference type="EMBL" id="SZWF01000030">
    <property type="protein sequence ID" value="KAA9393065.1"/>
    <property type="molecule type" value="Genomic_DNA"/>
</dbReference>
<dbReference type="GO" id="GO:0003677">
    <property type="term" value="F:DNA binding"/>
    <property type="evidence" value="ECO:0007669"/>
    <property type="project" value="UniProtKB-UniRule"/>
</dbReference>
<name>A0A5J5KW13_9MICC</name>
<dbReference type="PANTHER" id="PTHR47506:SF6">
    <property type="entry name" value="HTH-TYPE TRANSCRIPTIONAL REPRESSOR NEMR"/>
    <property type="match status" value="1"/>
</dbReference>
<dbReference type="InterPro" id="IPR036271">
    <property type="entry name" value="Tet_transcr_reg_TetR-rel_C_sf"/>
</dbReference>
<dbReference type="AlphaFoldDB" id="A0A5J5KW13"/>
<keyword evidence="1" id="KW-0805">Transcription regulation</keyword>
<dbReference type="InterPro" id="IPR009057">
    <property type="entry name" value="Homeodomain-like_sf"/>
</dbReference>
<reference evidence="6 7" key="1">
    <citation type="submission" date="2019-05" db="EMBL/GenBank/DDBJ databases">
        <title>Kocuria coralli sp. nov., a novel actinobacterium isolated from coral reef seawater.</title>
        <authorList>
            <person name="Li J."/>
        </authorList>
    </citation>
    <scope>NUCLEOTIDE SEQUENCE [LARGE SCALE GENOMIC DNA]</scope>
    <source>
        <strain evidence="6 7">SCSIO 13007</strain>
    </source>
</reference>
<accession>A0A5J5KW13</accession>
<dbReference type="Pfam" id="PF00440">
    <property type="entry name" value="TetR_N"/>
    <property type="match status" value="1"/>
</dbReference>
<evidence type="ECO:0000256" key="4">
    <source>
        <dbReference type="PROSITE-ProRule" id="PRU00335"/>
    </source>
</evidence>
<dbReference type="RefSeq" id="WP_158034956.1">
    <property type="nucleotide sequence ID" value="NZ_ML708632.1"/>
</dbReference>
<evidence type="ECO:0000259" key="5">
    <source>
        <dbReference type="PROSITE" id="PS50977"/>
    </source>
</evidence>
<evidence type="ECO:0000256" key="1">
    <source>
        <dbReference type="ARBA" id="ARBA00023015"/>
    </source>
</evidence>
<dbReference type="Pfam" id="PF17940">
    <property type="entry name" value="TetR_C_31"/>
    <property type="match status" value="1"/>
</dbReference>
<evidence type="ECO:0000313" key="7">
    <source>
        <dbReference type="Proteomes" id="UP000325957"/>
    </source>
</evidence>
<keyword evidence="2 4" id="KW-0238">DNA-binding</keyword>
<comment type="caution">
    <text evidence="6">The sequence shown here is derived from an EMBL/GenBank/DDBJ whole genome shotgun (WGS) entry which is preliminary data.</text>
</comment>
<protein>
    <submittedName>
        <fullName evidence="6">TetR family transcriptional regulator</fullName>
    </submittedName>
</protein>
<dbReference type="Proteomes" id="UP000325957">
    <property type="component" value="Unassembled WGS sequence"/>
</dbReference>
<evidence type="ECO:0000256" key="3">
    <source>
        <dbReference type="ARBA" id="ARBA00023163"/>
    </source>
</evidence>